<dbReference type="PROSITE" id="PS01063">
    <property type="entry name" value="SIGMA70_ECF"/>
    <property type="match status" value="1"/>
</dbReference>
<feature type="domain" description="RNA polymerase sigma factor 70 region 4 type 2" evidence="8">
    <location>
        <begin position="202"/>
        <end position="253"/>
    </location>
</feature>
<dbReference type="EMBL" id="CYZH01000001">
    <property type="protein sequence ID" value="CUN36400.1"/>
    <property type="molecule type" value="Genomic_DNA"/>
</dbReference>
<reference evidence="9 10" key="1">
    <citation type="submission" date="2015-09" db="EMBL/GenBank/DDBJ databases">
        <authorList>
            <consortium name="Pathogen Informatics"/>
        </authorList>
    </citation>
    <scope>NUCLEOTIDE SEQUENCE [LARGE SCALE GENOMIC DNA]</scope>
    <source>
        <strain evidence="9 10">2789STDY5608840</strain>
    </source>
</reference>
<name>A0A173WBJ8_9BACE</name>
<accession>A0A173WBJ8</accession>
<dbReference type="InterPro" id="IPR013249">
    <property type="entry name" value="RNA_pol_sigma70_r4_t2"/>
</dbReference>
<dbReference type="SUPFAM" id="SSF88946">
    <property type="entry name" value="Sigma2 domain of RNA polymerase sigma factors"/>
    <property type="match status" value="1"/>
</dbReference>
<proteinExistence type="inferred from homology"/>
<dbReference type="NCBIfam" id="TIGR02937">
    <property type="entry name" value="sigma70-ECF"/>
    <property type="match status" value="1"/>
</dbReference>
<dbReference type="SUPFAM" id="SSF88659">
    <property type="entry name" value="Sigma3 and sigma4 domains of RNA polymerase sigma factors"/>
    <property type="match status" value="1"/>
</dbReference>
<keyword evidence="3 6" id="KW-0731">Sigma factor</keyword>
<dbReference type="GO" id="GO:0016987">
    <property type="term" value="F:sigma factor activity"/>
    <property type="evidence" value="ECO:0007669"/>
    <property type="project" value="UniProtKB-KW"/>
</dbReference>
<evidence type="ECO:0000256" key="6">
    <source>
        <dbReference type="RuleBase" id="RU000716"/>
    </source>
</evidence>
<dbReference type="PANTHER" id="PTHR43133">
    <property type="entry name" value="RNA POLYMERASE ECF-TYPE SIGMA FACTO"/>
    <property type="match status" value="1"/>
</dbReference>
<dbReference type="InterPro" id="IPR000838">
    <property type="entry name" value="RNA_pol_sigma70_ECF_CS"/>
</dbReference>
<dbReference type="Gene3D" id="1.10.1740.10">
    <property type="match status" value="1"/>
</dbReference>
<evidence type="ECO:0000259" key="7">
    <source>
        <dbReference type="Pfam" id="PF04542"/>
    </source>
</evidence>
<comment type="similarity">
    <text evidence="1 6">Belongs to the sigma-70 factor family. ECF subfamily.</text>
</comment>
<evidence type="ECO:0000313" key="9">
    <source>
        <dbReference type="EMBL" id="CUN36400.1"/>
    </source>
</evidence>
<evidence type="ECO:0000256" key="5">
    <source>
        <dbReference type="ARBA" id="ARBA00023163"/>
    </source>
</evidence>
<gene>
    <name evidence="9" type="primary">rpoE_1</name>
    <name evidence="9" type="ORF">ERS852397_00036</name>
</gene>
<dbReference type="STRING" id="338188.ERS852397_00036"/>
<feature type="domain" description="RNA polymerase sigma-70 region 2" evidence="7">
    <location>
        <begin position="108"/>
        <end position="169"/>
    </location>
</feature>
<dbReference type="InterPro" id="IPR036388">
    <property type="entry name" value="WH-like_DNA-bd_sf"/>
</dbReference>
<dbReference type="Proteomes" id="UP000095517">
    <property type="component" value="Unassembled WGS sequence"/>
</dbReference>
<dbReference type="InterPro" id="IPR014284">
    <property type="entry name" value="RNA_pol_sigma-70_dom"/>
</dbReference>
<dbReference type="GO" id="GO:0003677">
    <property type="term" value="F:DNA binding"/>
    <property type="evidence" value="ECO:0007669"/>
    <property type="project" value="UniProtKB-KW"/>
</dbReference>
<dbReference type="InterPro" id="IPR007627">
    <property type="entry name" value="RNA_pol_sigma70_r2"/>
</dbReference>
<evidence type="ECO:0000259" key="8">
    <source>
        <dbReference type="Pfam" id="PF08281"/>
    </source>
</evidence>
<protein>
    <recommendedName>
        <fullName evidence="6">RNA polymerase sigma factor</fullName>
    </recommendedName>
</protein>
<dbReference type="InterPro" id="IPR013324">
    <property type="entry name" value="RNA_pol_sigma_r3/r4-like"/>
</dbReference>
<organism evidence="9 10">
    <name type="scientific">Bacteroides finegoldii</name>
    <dbReference type="NCBI Taxonomy" id="338188"/>
    <lineage>
        <taxon>Bacteria</taxon>
        <taxon>Pseudomonadati</taxon>
        <taxon>Bacteroidota</taxon>
        <taxon>Bacteroidia</taxon>
        <taxon>Bacteroidales</taxon>
        <taxon>Bacteroidaceae</taxon>
        <taxon>Bacteroides</taxon>
    </lineage>
</organism>
<evidence type="ECO:0000256" key="3">
    <source>
        <dbReference type="ARBA" id="ARBA00023082"/>
    </source>
</evidence>
<evidence type="ECO:0000256" key="4">
    <source>
        <dbReference type="ARBA" id="ARBA00023125"/>
    </source>
</evidence>
<dbReference type="Pfam" id="PF04542">
    <property type="entry name" value="Sigma70_r2"/>
    <property type="match status" value="1"/>
</dbReference>
<dbReference type="Pfam" id="PF08281">
    <property type="entry name" value="Sigma70_r4_2"/>
    <property type="match status" value="1"/>
</dbReference>
<dbReference type="Gene3D" id="1.10.10.10">
    <property type="entry name" value="Winged helix-like DNA-binding domain superfamily/Winged helix DNA-binding domain"/>
    <property type="match status" value="1"/>
</dbReference>
<keyword evidence="2 6" id="KW-0805">Transcription regulation</keyword>
<keyword evidence="5 6" id="KW-0804">Transcription</keyword>
<dbReference type="AlphaFoldDB" id="A0A173WBJ8"/>
<dbReference type="PANTHER" id="PTHR43133:SF51">
    <property type="entry name" value="RNA POLYMERASE SIGMA FACTOR"/>
    <property type="match status" value="1"/>
</dbReference>
<dbReference type="InterPro" id="IPR039425">
    <property type="entry name" value="RNA_pol_sigma-70-like"/>
</dbReference>
<sequence length="260" mass="30931">MNIVQNTINSGNSLFFNLQTNNLSGYPKRLHALGRAYGDVFLSYYYSLSYPSLVNKSKKQDSVFNFHTFMRSNRQSSEKESMINENKIRETCASNRGRGFKMLMDVFQEPIYNYIRRLVVSHEDAEDVLQEVFIRVFRHLDQFRSESSLSTWIYQIATNESLRLLNDRKEERNVASEEIQEELINKLQASDYIDYENELAVKFQEAILSLPEKQRLVFNLRYYDELEYEEIARILDSKVETLKVNYHYAKEKIKEYILNR</sequence>
<evidence type="ECO:0000256" key="2">
    <source>
        <dbReference type="ARBA" id="ARBA00023015"/>
    </source>
</evidence>
<dbReference type="CDD" id="cd06171">
    <property type="entry name" value="Sigma70_r4"/>
    <property type="match status" value="1"/>
</dbReference>
<dbReference type="InterPro" id="IPR013325">
    <property type="entry name" value="RNA_pol_sigma_r2"/>
</dbReference>
<dbReference type="GO" id="GO:0006352">
    <property type="term" value="P:DNA-templated transcription initiation"/>
    <property type="evidence" value="ECO:0007669"/>
    <property type="project" value="InterPro"/>
</dbReference>
<evidence type="ECO:0000256" key="1">
    <source>
        <dbReference type="ARBA" id="ARBA00010641"/>
    </source>
</evidence>
<keyword evidence="4 6" id="KW-0238">DNA-binding</keyword>
<evidence type="ECO:0000313" key="10">
    <source>
        <dbReference type="Proteomes" id="UP000095517"/>
    </source>
</evidence>